<name>A0A7W4TQ79_KINRA</name>
<feature type="transmembrane region" description="Helical" evidence="7">
    <location>
        <begin position="80"/>
        <end position="101"/>
    </location>
</feature>
<dbReference type="PROSITE" id="PS50928">
    <property type="entry name" value="ABC_TM1"/>
    <property type="match status" value="2"/>
</dbReference>
<feature type="transmembrane region" description="Helical" evidence="7">
    <location>
        <begin position="391"/>
        <end position="411"/>
    </location>
</feature>
<keyword evidence="3" id="KW-1003">Cell membrane</keyword>
<feature type="transmembrane region" description="Helical" evidence="7">
    <location>
        <begin position="19"/>
        <end position="39"/>
    </location>
</feature>
<comment type="caution">
    <text evidence="9">The sequence shown here is derived from an EMBL/GenBank/DDBJ whole genome shotgun (WGS) entry which is preliminary data.</text>
</comment>
<keyword evidence="6 7" id="KW-0472">Membrane</keyword>
<comment type="similarity">
    <text evidence="7">Belongs to the binding-protein-dependent transport system permease family.</text>
</comment>
<proteinExistence type="inferred from homology"/>
<feature type="transmembrane region" description="Helical" evidence="7">
    <location>
        <begin position="215"/>
        <end position="235"/>
    </location>
</feature>
<dbReference type="Gene3D" id="1.10.3720.10">
    <property type="entry name" value="MetI-like"/>
    <property type="match status" value="2"/>
</dbReference>
<dbReference type="GO" id="GO:0005886">
    <property type="term" value="C:plasma membrane"/>
    <property type="evidence" value="ECO:0007669"/>
    <property type="project" value="UniProtKB-SubCell"/>
</dbReference>
<feature type="transmembrane region" description="Helical" evidence="7">
    <location>
        <begin position="176"/>
        <end position="203"/>
    </location>
</feature>
<dbReference type="Pfam" id="PF00528">
    <property type="entry name" value="BPD_transp_1"/>
    <property type="match status" value="2"/>
</dbReference>
<dbReference type="InterPro" id="IPR000515">
    <property type="entry name" value="MetI-like"/>
</dbReference>
<dbReference type="SUPFAM" id="SSF161098">
    <property type="entry name" value="MetI-like"/>
    <property type="match status" value="2"/>
</dbReference>
<evidence type="ECO:0000256" key="1">
    <source>
        <dbReference type="ARBA" id="ARBA00004651"/>
    </source>
</evidence>
<feature type="domain" description="ABC transmembrane type-1" evidence="8">
    <location>
        <begin position="342"/>
        <end position="548"/>
    </location>
</feature>
<gene>
    <name evidence="9" type="ORF">FHR75_003903</name>
</gene>
<feature type="transmembrane region" description="Helical" evidence="7">
    <location>
        <begin position="283"/>
        <end position="300"/>
    </location>
</feature>
<feature type="transmembrane region" description="Helical" evidence="7">
    <location>
        <begin position="527"/>
        <end position="547"/>
    </location>
</feature>
<feature type="transmembrane region" description="Helical" evidence="7">
    <location>
        <begin position="350"/>
        <end position="371"/>
    </location>
</feature>
<evidence type="ECO:0000256" key="4">
    <source>
        <dbReference type="ARBA" id="ARBA00022692"/>
    </source>
</evidence>
<evidence type="ECO:0000256" key="3">
    <source>
        <dbReference type="ARBA" id="ARBA00022475"/>
    </source>
</evidence>
<dbReference type="RefSeq" id="WP_183392686.1">
    <property type="nucleotide sequence ID" value="NZ_JACHVY010000004.1"/>
</dbReference>
<keyword evidence="2 7" id="KW-0813">Transport</keyword>
<reference evidence="9 10" key="2">
    <citation type="submission" date="2020-08" db="EMBL/GenBank/DDBJ databases">
        <authorList>
            <person name="Partida-Martinez L."/>
            <person name="Huntemann M."/>
            <person name="Clum A."/>
            <person name="Wang J."/>
            <person name="Palaniappan K."/>
            <person name="Ritter S."/>
            <person name="Chen I.-M."/>
            <person name="Stamatis D."/>
            <person name="Reddy T."/>
            <person name="O'Malley R."/>
            <person name="Daum C."/>
            <person name="Shapiro N."/>
            <person name="Ivanova N."/>
            <person name="Kyrpides N."/>
            <person name="Woyke T."/>
        </authorList>
    </citation>
    <scope>NUCLEOTIDE SEQUENCE [LARGE SCALE GENOMIC DNA]</scope>
    <source>
        <strain evidence="9 10">AS2.23</strain>
    </source>
</reference>
<dbReference type="EMBL" id="JACHVY010000004">
    <property type="protein sequence ID" value="MBB2903067.1"/>
    <property type="molecule type" value="Genomic_DNA"/>
</dbReference>
<feature type="transmembrane region" description="Helical" evidence="7">
    <location>
        <begin position="241"/>
        <end position="263"/>
    </location>
</feature>
<dbReference type="PANTHER" id="PTHR30043">
    <property type="entry name" value="PHOSPHONATES TRANSPORT SYSTEM PERMEASE PROTEIN"/>
    <property type="match status" value="1"/>
</dbReference>
<protein>
    <submittedName>
        <fullName evidence="9">Phosphonate transport system permease protein</fullName>
    </submittedName>
</protein>
<evidence type="ECO:0000313" key="9">
    <source>
        <dbReference type="EMBL" id="MBB2903067.1"/>
    </source>
</evidence>
<feature type="transmembrane region" description="Helical" evidence="7">
    <location>
        <begin position="418"/>
        <end position="442"/>
    </location>
</feature>
<evidence type="ECO:0000256" key="2">
    <source>
        <dbReference type="ARBA" id="ARBA00022448"/>
    </source>
</evidence>
<dbReference type="InterPro" id="IPR035906">
    <property type="entry name" value="MetI-like_sf"/>
</dbReference>
<feature type="transmembrane region" description="Helical" evidence="7">
    <location>
        <begin position="502"/>
        <end position="521"/>
    </location>
</feature>
<dbReference type="GO" id="GO:0055085">
    <property type="term" value="P:transmembrane transport"/>
    <property type="evidence" value="ECO:0007669"/>
    <property type="project" value="InterPro"/>
</dbReference>
<feature type="domain" description="ABC transmembrane type-1" evidence="8">
    <location>
        <begin position="76"/>
        <end position="264"/>
    </location>
</feature>
<dbReference type="PANTHER" id="PTHR30043:SF1">
    <property type="entry name" value="ABC TRANSPORT SYSTEM PERMEASE PROTEIN P69"/>
    <property type="match status" value="1"/>
</dbReference>
<evidence type="ECO:0000313" key="10">
    <source>
        <dbReference type="Proteomes" id="UP000533269"/>
    </source>
</evidence>
<dbReference type="AlphaFoldDB" id="A0A7W4TQ79"/>
<evidence type="ECO:0000256" key="6">
    <source>
        <dbReference type="ARBA" id="ARBA00023136"/>
    </source>
</evidence>
<dbReference type="Proteomes" id="UP000533269">
    <property type="component" value="Unassembled WGS sequence"/>
</dbReference>
<feature type="transmembrane region" description="Helical" evidence="7">
    <location>
        <begin position="133"/>
        <end position="156"/>
    </location>
</feature>
<accession>A0A7W4TQ79</accession>
<comment type="subcellular location">
    <subcellularLocation>
        <location evidence="1 7">Cell membrane</location>
        <topology evidence="1 7">Multi-pass membrane protein</topology>
    </subcellularLocation>
</comment>
<evidence type="ECO:0000256" key="7">
    <source>
        <dbReference type="RuleBase" id="RU363032"/>
    </source>
</evidence>
<evidence type="ECO:0000256" key="5">
    <source>
        <dbReference type="ARBA" id="ARBA00022989"/>
    </source>
</evidence>
<keyword evidence="5 7" id="KW-1133">Transmembrane helix</keyword>
<reference evidence="9 10" key="1">
    <citation type="submission" date="2020-08" db="EMBL/GenBank/DDBJ databases">
        <title>The Agave Microbiome: Exploring the role of microbial communities in plant adaptations to desert environments.</title>
        <authorList>
            <person name="Partida-Martinez L.P."/>
        </authorList>
    </citation>
    <scope>NUCLEOTIDE SEQUENCE [LARGE SCALE GENOMIC DNA]</scope>
    <source>
        <strain evidence="9 10">AS2.23</strain>
    </source>
</reference>
<keyword evidence="4 7" id="KW-0812">Transmembrane</keyword>
<organism evidence="9 10">
    <name type="scientific">Kineococcus radiotolerans</name>
    <dbReference type="NCBI Taxonomy" id="131568"/>
    <lineage>
        <taxon>Bacteria</taxon>
        <taxon>Bacillati</taxon>
        <taxon>Actinomycetota</taxon>
        <taxon>Actinomycetes</taxon>
        <taxon>Kineosporiales</taxon>
        <taxon>Kineosporiaceae</taxon>
        <taxon>Kineococcus</taxon>
    </lineage>
</organism>
<evidence type="ECO:0000259" key="8">
    <source>
        <dbReference type="PROSITE" id="PS50928"/>
    </source>
</evidence>
<sequence>MSAAAVPAEPRLRRSRARWAWAVGVLLVVGWSLAGAGAFSGEVLNPAGVRQFTRFAAGALHPDLSADFRGVLVTSTLVTVAYAALGAALAVLAGALGALALTRTTWGRRRAGWVLARAVVAVPRGLHEAVWGLLLVNVLGLNSWVGVLAIAVPYGAVSAKVFADLLDEVPRGGYEALLAAGAGRGVAALYGLLPPAAGGLLAYAFYRLECAVRSAVVLGLIGAGGLGYQLSLSFSSLRWEQVWSCVYALTALCVAAVVAGRAVRRRLSDPPPVRGDRLRRDAALTWAGLAALALTAWSWWYLAVDPATLVDVRAREQVSYLAGLAWPVSTSGPLLHALGRAAVDTVQMSVIAIALATAGAVLLSGLAVRPAHRRHPTHPGRAPRRPGVRRAAVVLVGAVVRGLVRGALLLLRAVPPPVWALVLLFVLRPGILPGALALGIYTLGVLGRLTAEALEELDPRPARALTVLGASASGVWLYGVAPRAVGPVLAYALYRWEVVIRDTVLVGLLGAGGLGALLATSLQTFDWPAVATTLGVLVLLTLAVDLVSDRAREVVR</sequence>